<proteinExistence type="predicted"/>
<organism evidence="2 3">
    <name type="scientific">Desulfuromonas soudanensis</name>
    <dbReference type="NCBI Taxonomy" id="1603606"/>
    <lineage>
        <taxon>Bacteria</taxon>
        <taxon>Pseudomonadati</taxon>
        <taxon>Thermodesulfobacteriota</taxon>
        <taxon>Desulfuromonadia</taxon>
        <taxon>Desulfuromonadales</taxon>
        <taxon>Desulfuromonadaceae</taxon>
        <taxon>Desulfuromonas</taxon>
    </lineage>
</organism>
<dbReference type="PANTHER" id="PTHR23308">
    <property type="entry name" value="NUCLEAR INHIBITOR OF PROTEIN PHOSPHATASE-1"/>
    <property type="match status" value="1"/>
</dbReference>
<sequence>MPRILLKFNDSILKVLETNKDQITIGRNLKNDIQIDNLAVSNFHARVEKQLGHYFIEDLNSTNGTFVNERKISKWGLNDNDAVNIGKHTLIFLMDEAGEGEGETDLRELDMDRTMVLDTRQQRDRLEKATKGGGSGEAGGFMGILQVIGGSLDHDEYQLTERLTMIGKDQGAAIRLEGLLAPKVAGFVSRDKSGYTLIPPEKRNKLSLNGHPVEEGTLLKNADQIEIGAVKLRFHLKG</sequence>
<dbReference type="KEGG" id="des:DSOUD_2774"/>
<dbReference type="SUPFAM" id="SSF49879">
    <property type="entry name" value="SMAD/FHA domain"/>
    <property type="match status" value="2"/>
</dbReference>
<dbReference type="InterPro" id="IPR050923">
    <property type="entry name" value="Cell_Proc_Reg/RNA_Proc"/>
</dbReference>
<name>A0A0M4DJG2_9BACT</name>
<reference evidence="2 3" key="1">
    <citation type="submission" date="2015-07" db="EMBL/GenBank/DDBJ databases">
        <title>Isolation and Genomic Characterization of a Novel Halophilic Metal-Reducing Deltaproteobacterium from the Deep Subsurface.</title>
        <authorList>
            <person name="Badalamenti J.P."/>
            <person name="Summers Z.M."/>
            <person name="Gralnick J.A."/>
            <person name="Bond D.R."/>
        </authorList>
    </citation>
    <scope>NUCLEOTIDE SEQUENCE [LARGE SCALE GENOMIC DNA]</scope>
    <source>
        <strain evidence="2 3">WTL</strain>
    </source>
</reference>
<dbReference type="Proteomes" id="UP000057158">
    <property type="component" value="Chromosome"/>
</dbReference>
<dbReference type="PROSITE" id="PS50006">
    <property type="entry name" value="FHA_DOMAIN"/>
    <property type="match status" value="1"/>
</dbReference>
<dbReference type="RefSeq" id="WP_053551515.1">
    <property type="nucleotide sequence ID" value="NZ_CP010802.1"/>
</dbReference>
<evidence type="ECO:0000313" key="3">
    <source>
        <dbReference type="Proteomes" id="UP000057158"/>
    </source>
</evidence>
<dbReference type="OrthoDB" id="9782676at2"/>
<protein>
    <recommendedName>
        <fullName evidence="1">FHA domain-containing protein</fullName>
    </recommendedName>
</protein>
<dbReference type="PATRIC" id="fig|1603606.3.peg.3005"/>
<dbReference type="STRING" id="1603606.DSOUD_2774"/>
<dbReference type="SMART" id="SM00240">
    <property type="entry name" value="FHA"/>
    <property type="match status" value="1"/>
</dbReference>
<dbReference type="AlphaFoldDB" id="A0A0M4DJG2"/>
<dbReference type="EMBL" id="CP010802">
    <property type="protein sequence ID" value="ALC17512.1"/>
    <property type="molecule type" value="Genomic_DNA"/>
</dbReference>
<dbReference type="Pfam" id="PF00498">
    <property type="entry name" value="FHA"/>
    <property type="match status" value="1"/>
</dbReference>
<evidence type="ECO:0000259" key="1">
    <source>
        <dbReference type="PROSITE" id="PS50006"/>
    </source>
</evidence>
<dbReference type="InterPro" id="IPR000253">
    <property type="entry name" value="FHA_dom"/>
</dbReference>
<gene>
    <name evidence="2" type="ORF">DSOUD_2774</name>
</gene>
<accession>A0A0M4DJG2</accession>
<dbReference type="CDD" id="cd00060">
    <property type="entry name" value="FHA"/>
    <property type="match status" value="2"/>
</dbReference>
<feature type="domain" description="FHA" evidence="1">
    <location>
        <begin position="23"/>
        <end position="72"/>
    </location>
</feature>
<keyword evidence="3" id="KW-1185">Reference proteome</keyword>
<dbReference type="Gene3D" id="2.60.200.20">
    <property type="match status" value="2"/>
</dbReference>
<dbReference type="InterPro" id="IPR008984">
    <property type="entry name" value="SMAD_FHA_dom_sf"/>
</dbReference>
<evidence type="ECO:0000313" key="2">
    <source>
        <dbReference type="EMBL" id="ALC17512.1"/>
    </source>
</evidence>